<dbReference type="InterPro" id="IPR011032">
    <property type="entry name" value="GroES-like_sf"/>
</dbReference>
<dbReference type="Gene3D" id="3.90.180.10">
    <property type="entry name" value="Medium-chain alcohol dehydrogenases, catalytic domain"/>
    <property type="match status" value="1"/>
</dbReference>
<dbReference type="InterPro" id="IPR045010">
    <property type="entry name" value="MDR_fam"/>
</dbReference>
<feature type="region of interest" description="Disordered" evidence="1">
    <location>
        <begin position="196"/>
        <end position="235"/>
    </location>
</feature>
<organism evidence="2 3">
    <name type="scientific">Morella rubra</name>
    <name type="common">Chinese bayberry</name>
    <dbReference type="NCBI Taxonomy" id="262757"/>
    <lineage>
        <taxon>Eukaryota</taxon>
        <taxon>Viridiplantae</taxon>
        <taxon>Streptophyta</taxon>
        <taxon>Embryophyta</taxon>
        <taxon>Tracheophyta</taxon>
        <taxon>Spermatophyta</taxon>
        <taxon>Magnoliopsida</taxon>
        <taxon>eudicotyledons</taxon>
        <taxon>Gunneridae</taxon>
        <taxon>Pentapetalae</taxon>
        <taxon>rosids</taxon>
        <taxon>fabids</taxon>
        <taxon>Fagales</taxon>
        <taxon>Myricaceae</taxon>
        <taxon>Morella</taxon>
    </lineage>
</organism>
<name>A0A6A1V6E2_9ROSI</name>
<dbReference type="PANTHER" id="PTHR43205">
    <property type="entry name" value="PROSTAGLANDIN REDUCTASE"/>
    <property type="match status" value="1"/>
</dbReference>
<dbReference type="GO" id="GO:0032440">
    <property type="term" value="F:2-alkenal reductase [NAD(P)H] activity"/>
    <property type="evidence" value="ECO:0007669"/>
    <property type="project" value="TreeGrafter"/>
</dbReference>
<feature type="compositionally biased region" description="Basic and acidic residues" evidence="1">
    <location>
        <begin position="226"/>
        <end position="235"/>
    </location>
</feature>
<sequence>MQPLSVYGVAKVLESGHPNFKEGDLVWGITRWEEYSLLTETDALFKIQYTDVPLSYYTGILAVPPVHSEEIASGGNPFLSSPRSPFSQSREPKKLEKITAWRRFATSPIITLTTRSPRIPTWVAGVSSKLSPLAVQVPKKQWRKKTSMSILLLSAPRPGLVRKAWNCALKIWETETGTDINEGNIFLLPSSDSKDGNFRTREKTKSRKLFGPKKSESSEFSSSLGNDKRLGISTI</sequence>
<evidence type="ECO:0000313" key="3">
    <source>
        <dbReference type="Proteomes" id="UP000516437"/>
    </source>
</evidence>
<proteinExistence type="predicted"/>
<keyword evidence="3" id="KW-1185">Reference proteome</keyword>
<protein>
    <submittedName>
        <fullName evidence="2">NADP-dependent alkenal double bond reductase P1</fullName>
    </submittedName>
</protein>
<comment type="caution">
    <text evidence="2">The sequence shown here is derived from an EMBL/GenBank/DDBJ whole genome shotgun (WGS) entry which is preliminary data.</text>
</comment>
<reference evidence="2 3" key="1">
    <citation type="journal article" date="2019" name="Plant Biotechnol. J.">
        <title>The red bayberry genome and genetic basis of sex determination.</title>
        <authorList>
            <person name="Jia H.M."/>
            <person name="Jia H.J."/>
            <person name="Cai Q.L."/>
            <person name="Wang Y."/>
            <person name="Zhao H.B."/>
            <person name="Yang W.F."/>
            <person name="Wang G.Y."/>
            <person name="Li Y.H."/>
            <person name="Zhan D.L."/>
            <person name="Shen Y.T."/>
            <person name="Niu Q.F."/>
            <person name="Chang L."/>
            <person name="Qiu J."/>
            <person name="Zhao L."/>
            <person name="Xie H.B."/>
            <person name="Fu W.Y."/>
            <person name="Jin J."/>
            <person name="Li X.W."/>
            <person name="Jiao Y."/>
            <person name="Zhou C.C."/>
            <person name="Tu T."/>
            <person name="Chai C.Y."/>
            <person name="Gao J.L."/>
            <person name="Fan L.J."/>
            <person name="van de Weg E."/>
            <person name="Wang J.Y."/>
            <person name="Gao Z.S."/>
        </authorList>
    </citation>
    <scope>NUCLEOTIDE SEQUENCE [LARGE SCALE GENOMIC DNA]</scope>
    <source>
        <tissue evidence="2">Leaves</tissue>
    </source>
</reference>
<dbReference type="EMBL" id="RXIC02000025">
    <property type="protein sequence ID" value="KAB1208412.1"/>
    <property type="molecule type" value="Genomic_DNA"/>
</dbReference>
<dbReference type="Proteomes" id="UP000516437">
    <property type="component" value="Chromosome 7"/>
</dbReference>
<dbReference type="AlphaFoldDB" id="A0A6A1V6E2"/>
<gene>
    <name evidence="2" type="ORF">CJ030_MR7G001381</name>
</gene>
<accession>A0A6A1V6E2</accession>
<dbReference type="OrthoDB" id="1916983at2759"/>
<evidence type="ECO:0000313" key="2">
    <source>
        <dbReference type="EMBL" id="KAB1208412.1"/>
    </source>
</evidence>
<dbReference type="SUPFAM" id="SSF50129">
    <property type="entry name" value="GroES-like"/>
    <property type="match status" value="1"/>
</dbReference>
<evidence type="ECO:0000256" key="1">
    <source>
        <dbReference type="SAM" id="MobiDB-lite"/>
    </source>
</evidence>
<dbReference type="PANTHER" id="PTHR43205:SF7">
    <property type="entry name" value="PROSTAGLANDIN REDUCTASE 1"/>
    <property type="match status" value="1"/>
</dbReference>